<comment type="caution">
    <text evidence="1">The sequence shown here is derived from an EMBL/GenBank/DDBJ whole genome shotgun (WGS) entry which is preliminary data.</text>
</comment>
<keyword evidence="2" id="KW-1185">Reference proteome</keyword>
<reference evidence="1" key="1">
    <citation type="submission" date="2021-06" db="EMBL/GenBank/DDBJ databases">
        <authorList>
            <person name="Kallberg Y."/>
            <person name="Tangrot J."/>
            <person name="Rosling A."/>
        </authorList>
    </citation>
    <scope>NUCLEOTIDE SEQUENCE</scope>
    <source>
        <strain evidence="1">MA461A</strain>
    </source>
</reference>
<evidence type="ECO:0000313" key="2">
    <source>
        <dbReference type="Proteomes" id="UP000789920"/>
    </source>
</evidence>
<proteinExistence type="predicted"/>
<feature type="non-terminal residue" evidence="1">
    <location>
        <position position="1"/>
    </location>
</feature>
<feature type="non-terminal residue" evidence="1">
    <location>
        <position position="177"/>
    </location>
</feature>
<dbReference type="EMBL" id="CAJVQC010121879">
    <property type="protein sequence ID" value="CAG8838853.1"/>
    <property type="molecule type" value="Genomic_DNA"/>
</dbReference>
<dbReference type="Proteomes" id="UP000789920">
    <property type="component" value="Unassembled WGS sequence"/>
</dbReference>
<evidence type="ECO:0000313" key="1">
    <source>
        <dbReference type="EMBL" id="CAG8838853.1"/>
    </source>
</evidence>
<accession>A0ACA9SG80</accession>
<name>A0ACA9SG80_9GLOM</name>
<protein>
    <submittedName>
        <fullName evidence="1">5758_t:CDS:1</fullName>
    </submittedName>
</protein>
<organism evidence="1 2">
    <name type="scientific">Racocetra persica</name>
    <dbReference type="NCBI Taxonomy" id="160502"/>
    <lineage>
        <taxon>Eukaryota</taxon>
        <taxon>Fungi</taxon>
        <taxon>Fungi incertae sedis</taxon>
        <taxon>Mucoromycota</taxon>
        <taxon>Glomeromycotina</taxon>
        <taxon>Glomeromycetes</taxon>
        <taxon>Diversisporales</taxon>
        <taxon>Gigasporaceae</taxon>
        <taxon>Racocetra</taxon>
    </lineage>
</organism>
<gene>
    <name evidence="1" type="ORF">RPERSI_LOCUS30829</name>
</gene>
<sequence>FLPYTIMLPVQKKSGSNPSEINKAIRLFSDDIALLDAYYPKKIYSKYIIRVSEKGFIVVDHPSEVYEIPDAYECIDGSLPLRLVLDIDMRQKSDPINSKYSFLDEYKISRKDLLFRILIACADIIYFDLKHLITLNAFILANLREFVEKVAKRVGKPYSKFIDIDLYKSHFSLRFLG</sequence>